<dbReference type="EMBL" id="JAVYJV010000004">
    <property type="protein sequence ID" value="KAK4372535.1"/>
    <property type="molecule type" value="Genomic_DNA"/>
</dbReference>
<keyword evidence="1 4" id="KW-0479">Metal-binding</keyword>
<dbReference type="AlphaFoldDB" id="A0AAE1VTW6"/>
<evidence type="ECO:0000256" key="1">
    <source>
        <dbReference type="ARBA" id="ARBA00022723"/>
    </source>
</evidence>
<keyword evidence="4" id="KW-0694">RNA-binding</keyword>
<dbReference type="GO" id="GO:0030627">
    <property type="term" value="F:pre-mRNA 5'-splice site binding"/>
    <property type="evidence" value="ECO:0007669"/>
    <property type="project" value="InterPro"/>
</dbReference>
<dbReference type="PANTHER" id="PTHR31148:SF6">
    <property type="entry name" value="U1 SMALL NUCLEAR RIBONUCLEOPROTEIN C"/>
    <property type="match status" value="1"/>
</dbReference>
<keyword evidence="8" id="KW-1185">Reference proteome</keyword>
<dbReference type="InterPro" id="IPR013085">
    <property type="entry name" value="U1-CZ_Znf_C2H2"/>
</dbReference>
<evidence type="ECO:0000313" key="8">
    <source>
        <dbReference type="Proteomes" id="UP001291623"/>
    </source>
</evidence>
<dbReference type="GO" id="GO:0000395">
    <property type="term" value="P:mRNA 5'-splice site recognition"/>
    <property type="evidence" value="ECO:0007669"/>
    <property type="project" value="UniProtKB-UniRule"/>
</dbReference>
<dbReference type="Pfam" id="PF06220">
    <property type="entry name" value="zf-U1"/>
    <property type="match status" value="2"/>
</dbReference>
<feature type="domain" description="U1-C C2H2-type zinc finger" evidence="6">
    <location>
        <begin position="1"/>
        <end position="19"/>
    </location>
</feature>
<dbReference type="Proteomes" id="UP001291623">
    <property type="component" value="Unassembled WGS sequence"/>
</dbReference>
<keyword evidence="2 4" id="KW-0863">Zinc-finger</keyword>
<dbReference type="GO" id="GO:0008270">
    <property type="term" value="F:zinc ion binding"/>
    <property type="evidence" value="ECO:0007669"/>
    <property type="project" value="UniProtKB-UniRule"/>
</dbReference>
<comment type="caution">
    <text evidence="7">The sequence shown here is derived from an EMBL/GenBank/DDBJ whole genome shotgun (WGS) entry which is preliminary data.</text>
</comment>
<comment type="subcellular location">
    <subcellularLocation>
        <location evidence="4">Nucleus</location>
    </subcellularLocation>
</comment>
<name>A0AAE1VTW6_9SOLA</name>
<keyword evidence="3 4" id="KW-0862">Zinc</keyword>
<dbReference type="HAMAP" id="MF_03153">
    <property type="entry name" value="U1_C"/>
    <property type="match status" value="1"/>
</dbReference>
<dbReference type="GO" id="GO:0030619">
    <property type="term" value="F:U1 snRNA binding"/>
    <property type="evidence" value="ECO:0007669"/>
    <property type="project" value="UniProtKB-UniRule"/>
</dbReference>
<dbReference type="SUPFAM" id="SSF57667">
    <property type="entry name" value="beta-beta-alpha zinc fingers"/>
    <property type="match status" value="2"/>
</dbReference>
<evidence type="ECO:0000256" key="3">
    <source>
        <dbReference type="ARBA" id="ARBA00022833"/>
    </source>
</evidence>
<organism evidence="7 8">
    <name type="scientific">Anisodus tanguticus</name>
    <dbReference type="NCBI Taxonomy" id="243964"/>
    <lineage>
        <taxon>Eukaryota</taxon>
        <taxon>Viridiplantae</taxon>
        <taxon>Streptophyta</taxon>
        <taxon>Embryophyta</taxon>
        <taxon>Tracheophyta</taxon>
        <taxon>Spermatophyta</taxon>
        <taxon>Magnoliopsida</taxon>
        <taxon>eudicotyledons</taxon>
        <taxon>Gunneridae</taxon>
        <taxon>Pentapetalae</taxon>
        <taxon>asterids</taxon>
        <taxon>lamiids</taxon>
        <taxon>Solanales</taxon>
        <taxon>Solanaceae</taxon>
        <taxon>Solanoideae</taxon>
        <taxon>Hyoscyameae</taxon>
        <taxon>Anisodus</taxon>
    </lineage>
</organism>
<feature type="region of interest" description="Disordered" evidence="5">
    <location>
        <begin position="175"/>
        <end position="241"/>
    </location>
</feature>
<dbReference type="GO" id="GO:0000387">
    <property type="term" value="P:spliceosomal snRNP assembly"/>
    <property type="evidence" value="ECO:0007669"/>
    <property type="project" value="UniProtKB-UniRule"/>
</dbReference>
<feature type="domain" description="U1-C C2H2-type zinc finger" evidence="6">
    <location>
        <begin position="60"/>
        <end position="80"/>
    </location>
</feature>
<dbReference type="InterPro" id="IPR036236">
    <property type="entry name" value="Znf_C2H2_sf"/>
</dbReference>
<dbReference type="PIRSF" id="PIRSF037969">
    <property type="entry name" value="U1_snRNP-C"/>
    <property type="match status" value="1"/>
</dbReference>
<evidence type="ECO:0000313" key="7">
    <source>
        <dbReference type="EMBL" id="KAK4372535.1"/>
    </source>
</evidence>
<keyword evidence="4" id="KW-0539">Nucleus</keyword>
<feature type="compositionally biased region" description="Low complexity" evidence="5">
    <location>
        <begin position="231"/>
        <end position="241"/>
    </location>
</feature>
<dbReference type="GO" id="GO:0000243">
    <property type="term" value="C:commitment complex"/>
    <property type="evidence" value="ECO:0007669"/>
    <property type="project" value="UniProtKB-UniRule"/>
</dbReference>
<keyword evidence="4" id="KW-0687">Ribonucleoprotein</keyword>
<evidence type="ECO:0000259" key="6">
    <source>
        <dbReference type="Pfam" id="PF06220"/>
    </source>
</evidence>
<dbReference type="Gene3D" id="3.30.160.60">
    <property type="entry name" value="Classic Zinc Finger"/>
    <property type="match status" value="2"/>
</dbReference>
<comment type="subunit">
    <text evidence="4">U1 snRNP is composed of the 7 core Sm proteins B/B', D1, D2, D3, E, F and G that assemble in a heptameric protein ring on the Sm site of the small nuclear RNA to form the core snRNP, and at least 3 U1 snRNP-specific proteins U1-70K, U1-A and U1-C. U1-C interacts with U1 snRNA and the 5' splice-site region of the pre-mRNA.</text>
</comment>
<dbReference type="InterPro" id="IPR017340">
    <property type="entry name" value="U1_snRNP-C"/>
</dbReference>
<dbReference type="PANTHER" id="PTHR31148">
    <property type="entry name" value="U1 SMALL NUCLEAR RIBONUCLEOPROTEIN C"/>
    <property type="match status" value="1"/>
</dbReference>
<dbReference type="GO" id="GO:0005685">
    <property type="term" value="C:U1 snRNP"/>
    <property type="evidence" value="ECO:0007669"/>
    <property type="project" value="UniProtKB-UniRule"/>
</dbReference>
<comment type="function">
    <text evidence="4">Component of the spliceosomal U1 snRNP, which is essential for recognition of the pre-mRNA 5' splice-site and the subsequent assembly of the spliceosome. U1-C is directly involved in initial 5' splice-site recognition for both constitutive and regulated alternative splicing. The interaction with the 5' splice-site seems to precede base-pairing between the pre-mRNA and the U1 snRNA. Stimulates commitment or early (E) complex formation by stabilizing the base pairing of the 5' end of the U1 snRNA and the 5' splice-site region.</text>
</comment>
<gene>
    <name evidence="7" type="ORF">RND71_007919</name>
</gene>
<dbReference type="GO" id="GO:0003729">
    <property type="term" value="F:mRNA binding"/>
    <property type="evidence" value="ECO:0007669"/>
    <property type="project" value="UniProtKB-UniRule"/>
</dbReference>
<proteinExistence type="inferred from homology"/>
<reference evidence="7" key="1">
    <citation type="submission" date="2023-12" db="EMBL/GenBank/DDBJ databases">
        <title>Genome assembly of Anisodus tanguticus.</title>
        <authorList>
            <person name="Wang Y.-J."/>
        </authorList>
    </citation>
    <scope>NUCLEOTIDE SEQUENCE</scope>
    <source>
        <strain evidence="7">KB-2021</strain>
        <tissue evidence="7">Leaf</tissue>
    </source>
</reference>
<evidence type="ECO:0000256" key="4">
    <source>
        <dbReference type="HAMAP-Rule" id="MF_03153"/>
    </source>
</evidence>
<protein>
    <recommendedName>
        <fullName evidence="4">U1 small nuclear ribonucleoprotein C</fullName>
        <shortName evidence="4">U1 snRNP C</shortName>
        <shortName evidence="4">U1-C</shortName>
        <shortName evidence="4">U1C</shortName>
    </recommendedName>
</protein>
<sequence length="241" mass="25958">MPRYYCDYCDTYLTHDSPKSLLLCPQIMIPELAKELPHLTKSHEAFGVQMITPTHMDFPPSVRKQHNAGYKHKANVRLYYQKFEEEQMQIMIDQKIKERLGQPAAYQQIGAAYNQHLAAFPGQRPRLPMIPPPMLPVLGSMPPQLMAGARPPMFPTTVPGAPGYSAVPPTAPIAGQMPPVSSLPMQPNALPAPPALNPLAGVPGGTAPPTLGSAPVPPTQSIYQPNPNGIAASSANATTTS</sequence>
<evidence type="ECO:0000256" key="2">
    <source>
        <dbReference type="ARBA" id="ARBA00022771"/>
    </source>
</evidence>
<accession>A0AAE1VTW6</accession>
<evidence type="ECO:0000256" key="5">
    <source>
        <dbReference type="SAM" id="MobiDB-lite"/>
    </source>
</evidence>
<comment type="similarity">
    <text evidence="4">Belongs to the U1 small nuclear ribonucleoprotein C family.</text>
</comment>
<dbReference type="GO" id="GO:0071004">
    <property type="term" value="C:U2-type prespliceosome"/>
    <property type="evidence" value="ECO:0007669"/>
    <property type="project" value="UniProtKB-UniRule"/>
</dbReference>